<dbReference type="EMBL" id="JYDQ01005304">
    <property type="protein sequence ID" value="KRX85160.1"/>
    <property type="molecule type" value="Genomic_DNA"/>
</dbReference>
<keyword evidence="2" id="KW-1185">Reference proteome</keyword>
<reference evidence="1 2" key="1">
    <citation type="submission" date="2015-01" db="EMBL/GenBank/DDBJ databases">
        <title>Evolution of Trichinella species and genotypes.</title>
        <authorList>
            <person name="Korhonen P.K."/>
            <person name="Edoardo P."/>
            <person name="Giuseppe L.R."/>
            <person name="Gasser R.B."/>
        </authorList>
    </citation>
    <scope>NUCLEOTIDE SEQUENCE [LARGE SCALE GENOMIC DNA]</scope>
    <source>
        <strain evidence="1">ISS2496</strain>
    </source>
</reference>
<protein>
    <submittedName>
        <fullName evidence="1">Uncharacterized protein</fullName>
    </submittedName>
</protein>
<name>A0A0V0XB96_9BILA</name>
<organism evidence="1 2">
    <name type="scientific">Trichinella patagoniensis</name>
    <dbReference type="NCBI Taxonomy" id="990121"/>
    <lineage>
        <taxon>Eukaryota</taxon>
        <taxon>Metazoa</taxon>
        <taxon>Ecdysozoa</taxon>
        <taxon>Nematoda</taxon>
        <taxon>Enoplea</taxon>
        <taxon>Dorylaimia</taxon>
        <taxon>Trichinellida</taxon>
        <taxon>Trichinellidae</taxon>
        <taxon>Trichinella</taxon>
    </lineage>
</organism>
<comment type="caution">
    <text evidence="1">The sequence shown here is derived from an EMBL/GenBank/DDBJ whole genome shotgun (WGS) entry which is preliminary data.</text>
</comment>
<evidence type="ECO:0000313" key="2">
    <source>
        <dbReference type="Proteomes" id="UP000054783"/>
    </source>
</evidence>
<dbReference type="Proteomes" id="UP000054783">
    <property type="component" value="Unassembled WGS sequence"/>
</dbReference>
<sequence>MVPQTAFAAMAEVPKVDARLKSRIFPSWNRLFSNPLGIPIKRILLTCGKSIRIVRRPLK</sequence>
<dbReference type="AlphaFoldDB" id="A0A0V0XB96"/>
<proteinExistence type="predicted"/>
<evidence type="ECO:0000313" key="1">
    <source>
        <dbReference type="EMBL" id="KRX85160.1"/>
    </source>
</evidence>
<gene>
    <name evidence="1" type="ORF">T12_9040</name>
</gene>
<accession>A0A0V0XB96</accession>